<dbReference type="Pfam" id="PF13361">
    <property type="entry name" value="UvrD_C"/>
    <property type="match status" value="1"/>
</dbReference>
<dbReference type="PANTHER" id="PTHR11070">
    <property type="entry name" value="UVRD / RECB / PCRA DNA HELICASE FAMILY MEMBER"/>
    <property type="match status" value="1"/>
</dbReference>
<dbReference type="EC" id="5.6.2.4" evidence="12"/>
<evidence type="ECO:0000256" key="13">
    <source>
        <dbReference type="ARBA" id="ARBA00048988"/>
    </source>
</evidence>
<evidence type="ECO:0000256" key="14">
    <source>
        <dbReference type="PROSITE-ProRule" id="PRU00560"/>
    </source>
</evidence>
<evidence type="ECO:0000313" key="17">
    <source>
        <dbReference type="Proteomes" id="UP000253816"/>
    </source>
</evidence>
<feature type="binding site" evidence="14">
    <location>
        <begin position="22"/>
        <end position="29"/>
    </location>
    <ligand>
        <name>ATP</name>
        <dbReference type="ChEBI" id="CHEBI:30616"/>
    </ligand>
</feature>
<feature type="domain" description="UvrD-like helicase ATP-binding" evidence="15">
    <location>
        <begin position="1"/>
        <end position="444"/>
    </location>
</feature>
<dbReference type="Pfam" id="PF00580">
    <property type="entry name" value="UvrD-helicase"/>
    <property type="match status" value="2"/>
</dbReference>
<gene>
    <name evidence="16" type="ORF">HAT2_00752</name>
</gene>
<dbReference type="InterPro" id="IPR011335">
    <property type="entry name" value="Restrct_endonuc-II-like"/>
</dbReference>
<dbReference type="GO" id="GO:0004527">
    <property type="term" value="F:exonuclease activity"/>
    <property type="evidence" value="ECO:0007669"/>
    <property type="project" value="UniProtKB-KW"/>
</dbReference>
<dbReference type="InterPro" id="IPR027417">
    <property type="entry name" value="P-loop_NTPase"/>
</dbReference>
<evidence type="ECO:0000256" key="9">
    <source>
        <dbReference type="ARBA" id="ARBA00023204"/>
    </source>
</evidence>
<evidence type="ECO:0000256" key="4">
    <source>
        <dbReference type="ARBA" id="ARBA00022801"/>
    </source>
</evidence>
<comment type="catalytic activity">
    <reaction evidence="11">
        <text>Couples ATP hydrolysis with the unwinding of duplex DNA by translocating in the 3'-5' direction.</text>
        <dbReference type="EC" id="5.6.2.4"/>
    </reaction>
</comment>
<comment type="caution">
    <text evidence="16">The sequence shown here is derived from an EMBL/GenBank/DDBJ whole genome shotgun (WGS) entry which is preliminary data.</text>
</comment>
<accession>A0A369KJJ9</accession>
<protein>
    <recommendedName>
        <fullName evidence="12">DNA 3'-5' helicase</fullName>
        <ecNumber evidence="12">5.6.2.4</ecNumber>
    </recommendedName>
</protein>
<dbReference type="GO" id="GO:0003677">
    <property type="term" value="F:DNA binding"/>
    <property type="evidence" value="ECO:0007669"/>
    <property type="project" value="UniProtKB-KW"/>
</dbReference>
<evidence type="ECO:0000256" key="8">
    <source>
        <dbReference type="ARBA" id="ARBA00023125"/>
    </source>
</evidence>
<dbReference type="GO" id="GO:0009338">
    <property type="term" value="C:exodeoxyribonuclease V complex"/>
    <property type="evidence" value="ECO:0007669"/>
    <property type="project" value="TreeGrafter"/>
</dbReference>
<dbReference type="Gene3D" id="1.10.3170.10">
    <property type="entry name" value="Recbcd, chain B, domain 2"/>
    <property type="match status" value="1"/>
</dbReference>
<evidence type="ECO:0000256" key="10">
    <source>
        <dbReference type="ARBA" id="ARBA00023235"/>
    </source>
</evidence>
<dbReference type="InterPro" id="IPR014017">
    <property type="entry name" value="DNA_helicase_UvrD-like_C"/>
</dbReference>
<organism evidence="16 17">
    <name type="scientific">Candidatus Similichlamydia laticola</name>
    <dbReference type="NCBI Taxonomy" id="2170265"/>
    <lineage>
        <taxon>Bacteria</taxon>
        <taxon>Pseudomonadati</taxon>
        <taxon>Chlamydiota</taxon>
        <taxon>Chlamydiia</taxon>
        <taxon>Parachlamydiales</taxon>
        <taxon>Candidatus Parilichlamydiaceae</taxon>
        <taxon>Candidatus Similichlamydia</taxon>
    </lineage>
</organism>
<keyword evidence="3" id="KW-0227">DNA damage</keyword>
<keyword evidence="7 14" id="KW-0067">ATP-binding</keyword>
<name>A0A369KJJ9_9BACT</name>
<comment type="catalytic activity">
    <reaction evidence="13">
        <text>ATP + H2O = ADP + phosphate + H(+)</text>
        <dbReference type="Rhea" id="RHEA:13065"/>
        <dbReference type="ChEBI" id="CHEBI:15377"/>
        <dbReference type="ChEBI" id="CHEBI:15378"/>
        <dbReference type="ChEBI" id="CHEBI:30616"/>
        <dbReference type="ChEBI" id="CHEBI:43474"/>
        <dbReference type="ChEBI" id="CHEBI:456216"/>
        <dbReference type="EC" id="5.6.2.4"/>
    </reaction>
</comment>
<evidence type="ECO:0000313" key="16">
    <source>
        <dbReference type="EMBL" id="RDB31146.1"/>
    </source>
</evidence>
<evidence type="ECO:0000256" key="12">
    <source>
        <dbReference type="ARBA" id="ARBA00034808"/>
    </source>
</evidence>
<dbReference type="SUPFAM" id="SSF52980">
    <property type="entry name" value="Restriction endonuclease-like"/>
    <property type="match status" value="1"/>
</dbReference>
<dbReference type="InterPro" id="IPR014016">
    <property type="entry name" value="UvrD-like_ATP-bd"/>
</dbReference>
<keyword evidence="1" id="KW-0540">Nuclease</keyword>
<dbReference type="InterPro" id="IPR011604">
    <property type="entry name" value="PDDEXK-like_dom_sf"/>
</dbReference>
<evidence type="ECO:0000259" key="15">
    <source>
        <dbReference type="PROSITE" id="PS51198"/>
    </source>
</evidence>
<evidence type="ECO:0000256" key="11">
    <source>
        <dbReference type="ARBA" id="ARBA00034617"/>
    </source>
</evidence>
<dbReference type="Gene3D" id="3.90.320.10">
    <property type="match status" value="1"/>
</dbReference>
<keyword evidence="6" id="KW-0269">Exonuclease</keyword>
<dbReference type="InterPro" id="IPR000212">
    <property type="entry name" value="DNA_helicase_UvrD/REP"/>
</dbReference>
<dbReference type="OrthoDB" id="9810135at2"/>
<dbReference type="EMBL" id="QQBG01000028">
    <property type="protein sequence ID" value="RDB31146.1"/>
    <property type="molecule type" value="Genomic_DNA"/>
</dbReference>
<evidence type="ECO:0000256" key="2">
    <source>
        <dbReference type="ARBA" id="ARBA00022741"/>
    </source>
</evidence>
<keyword evidence="5 14" id="KW-0347">Helicase</keyword>
<reference evidence="16 17" key="1">
    <citation type="submission" date="2018-07" db="EMBL/GenBank/DDBJ databases">
        <title>Comparative genomics of the Candidatus Parilichlamydiaceae reveals evidence of convergent evolution and genome reduction in the phylum Chlamydiae.</title>
        <authorList>
            <person name="Taylor-Brown A."/>
            <person name="Polkinghorne A."/>
        </authorList>
    </citation>
    <scope>NUCLEOTIDE SEQUENCE [LARGE SCALE GENOMIC DNA]</scope>
    <source>
        <strain evidence="16 17">Hat2</strain>
    </source>
</reference>
<dbReference type="PROSITE" id="PS51198">
    <property type="entry name" value="UVRD_HELICASE_ATP_BIND"/>
    <property type="match status" value="1"/>
</dbReference>
<evidence type="ECO:0000256" key="1">
    <source>
        <dbReference type="ARBA" id="ARBA00022722"/>
    </source>
</evidence>
<dbReference type="PANTHER" id="PTHR11070:SF23">
    <property type="entry name" value="RECBCD ENZYME SUBUNIT RECB"/>
    <property type="match status" value="1"/>
</dbReference>
<dbReference type="GO" id="GO:0000725">
    <property type="term" value="P:recombinational repair"/>
    <property type="evidence" value="ECO:0007669"/>
    <property type="project" value="TreeGrafter"/>
</dbReference>
<keyword evidence="9" id="KW-0234">DNA repair</keyword>
<dbReference type="GO" id="GO:0043138">
    <property type="term" value="F:3'-5' DNA helicase activity"/>
    <property type="evidence" value="ECO:0007669"/>
    <property type="project" value="UniProtKB-EC"/>
</dbReference>
<dbReference type="SUPFAM" id="SSF52540">
    <property type="entry name" value="P-loop containing nucleoside triphosphate hydrolases"/>
    <property type="match status" value="1"/>
</dbReference>
<sequence length="1080" mass="124763">MTQAFNVLSRDFESSGSFVIEASAGTGKTFSIEHLFIRALLEGMQPENILMMTFTRKAARQLVTRIRKALTSFCALCSSQKEDREQFPDYFQPYLEANSFHKVKRFLKMGLEGVDRLPIFTIHGFCQFLLQQDHVFQLPALVNSSVWLQQIGPIYLARYLHATLGTESFPLRYEEWDYLVEQRWSFSSFSLYQDLLGQENVYPIRHRDLSWEQTLVSLRYRFLKFGLSPSLIWEECLKAQFPFRGFSTEKSLKKNILNSCLQALSSRKIDLLSLHAIGSGLSLIGSDLLLKRFRGPLDLSWADLLKKEFRRELRYLAKGHLFISKLVAHLSASPWWQSVQAYKGAQPDVLLTMLLEKLGKQEAFLKECREKFSYVIIDEFQDTDPLQWKIFDLLFSPPSPVRLVLVGDPKQSIYSFRRSDVYTYFKASTSLSQSYTLEKNFRSQSSLIETLNLLFSSSKDWMFLPKTKQSIHPVSVSAHHLDQVSEQRVHFLSWDGSWSSLFRETALRIYHLIQHGFCPSQIAVLVSRHTMAKEFLKEMEGIPVHVPRIFPEEMKTVACWMWAILTSVWDQTVHCLPRLLLTPFFGFDWNLLHQSQIWLDVKCILHYLFQVYRDEGLPALFAALTQVHWKNRTLGEAFQEETSLRERLIWRQLISSLFEKEKRSPASILDWLLRLMSGQHVLGEILPQNYLAPAVQLLTIHASKGLEFDCVFALGLADRSSSRTSLDARWVQLEEGDISTVLGASLPSKELESYLDECDAEKLRLLYVALTRAKEHLFVPLPSAKKMKTSPKRGSAAPIELFAASFSASGRDYKALYQVIAEGFFEEFQHFLKEKNLLAQPLAHSEREPLKEQLLLPQKEKAVVWKPSRFYQLCSQAHSKILFTKSITAPLSSSWSNWMDLPRGSQIGTFLHELLSRLVIDRHFCLSYWKEMMGTRAPCPMKEEEQENLLFLLKGTLTRKLPCLDVSLEEIPAHQCVTEFPFCFSGMRRHGDLWKGVIDLLIQKDQQVFLLDWKSNWLGSEPSCYSEEHLMRCCEEHGYLEQIGLYASAVTRRLEGSSLTFGGSILFFLRAERGLFFHAR</sequence>
<proteinExistence type="predicted"/>
<dbReference type="Proteomes" id="UP000253816">
    <property type="component" value="Unassembled WGS sequence"/>
</dbReference>
<evidence type="ECO:0000256" key="7">
    <source>
        <dbReference type="ARBA" id="ARBA00022840"/>
    </source>
</evidence>
<evidence type="ECO:0000256" key="6">
    <source>
        <dbReference type="ARBA" id="ARBA00022839"/>
    </source>
</evidence>
<keyword evidence="10" id="KW-0413">Isomerase</keyword>
<keyword evidence="2 14" id="KW-0547">Nucleotide-binding</keyword>
<keyword evidence="4 14" id="KW-0378">Hydrolase</keyword>
<keyword evidence="8" id="KW-0238">DNA-binding</keyword>
<dbReference type="GO" id="GO:0005829">
    <property type="term" value="C:cytosol"/>
    <property type="evidence" value="ECO:0007669"/>
    <property type="project" value="TreeGrafter"/>
</dbReference>
<dbReference type="GO" id="GO:0005524">
    <property type="term" value="F:ATP binding"/>
    <property type="evidence" value="ECO:0007669"/>
    <property type="project" value="UniProtKB-UniRule"/>
</dbReference>
<dbReference type="Gene3D" id="3.40.50.300">
    <property type="entry name" value="P-loop containing nucleotide triphosphate hydrolases"/>
    <property type="match status" value="2"/>
</dbReference>
<evidence type="ECO:0000256" key="5">
    <source>
        <dbReference type="ARBA" id="ARBA00022806"/>
    </source>
</evidence>
<keyword evidence="17" id="KW-1185">Reference proteome</keyword>
<evidence type="ECO:0000256" key="3">
    <source>
        <dbReference type="ARBA" id="ARBA00022763"/>
    </source>
</evidence>
<dbReference type="AlphaFoldDB" id="A0A369KJJ9"/>